<proteinExistence type="predicted"/>
<keyword evidence="2" id="KW-1003">Cell membrane</keyword>
<feature type="transmembrane region" description="Helical" evidence="6">
    <location>
        <begin position="361"/>
        <end position="380"/>
    </location>
</feature>
<evidence type="ECO:0000256" key="1">
    <source>
        <dbReference type="ARBA" id="ARBA00004651"/>
    </source>
</evidence>
<evidence type="ECO:0000256" key="3">
    <source>
        <dbReference type="ARBA" id="ARBA00022692"/>
    </source>
</evidence>
<feature type="transmembrane region" description="Helical" evidence="6">
    <location>
        <begin position="241"/>
        <end position="271"/>
    </location>
</feature>
<keyword evidence="3 6" id="KW-0812">Transmembrane</keyword>
<name>A0ABP7IQ55_9ACTN</name>
<dbReference type="PANTHER" id="PTHR30250:SF11">
    <property type="entry name" value="O-ANTIGEN TRANSPORTER-RELATED"/>
    <property type="match status" value="1"/>
</dbReference>
<dbReference type="InterPro" id="IPR050833">
    <property type="entry name" value="Poly_Biosynth_Transport"/>
</dbReference>
<feature type="transmembrane region" description="Helical" evidence="6">
    <location>
        <begin position="88"/>
        <end position="112"/>
    </location>
</feature>
<feature type="transmembrane region" description="Helical" evidence="6">
    <location>
        <begin position="150"/>
        <end position="170"/>
    </location>
</feature>
<feature type="transmembrane region" description="Helical" evidence="6">
    <location>
        <begin position="420"/>
        <end position="439"/>
    </location>
</feature>
<feature type="transmembrane region" description="Helical" evidence="6">
    <location>
        <begin position="16"/>
        <end position="39"/>
    </location>
</feature>
<accession>A0ABP7IQ55</accession>
<keyword evidence="5 6" id="KW-0472">Membrane</keyword>
<evidence type="ECO:0000256" key="4">
    <source>
        <dbReference type="ARBA" id="ARBA00022989"/>
    </source>
</evidence>
<sequence length="479" mass="48971">MTDVVERADTLRRTGAAVLALGASELLGKVATLLMFLILARVLGVAEFGVVSFGLSLGLLLAVAPSLGLDSRLVQLGSSRPDLLDRSYGALVAIRVLLSAAVIAATCAVVVPTMGARSGATVVLLVASGLVDTVTDASRAACGALQRQQFAAVVLVVQRFATLALTAAAVLTTRSVALAALAYLVGTSVGVLGMHVAARRAGARLVVHGSRAEAKLLLEAAPVMGAGAVAAMGVFRIDSALIGVLIGTVAVGVYGAGYRLFETIVFVSWTLSRAYMPVIARRPDDPEHVRTWARRALVVVCAVYLPYGVVIALRGDDVVRLLFGPEYVHHGVLLGLAAAPLLFGITHLGSCVLLALRPDPVVLLASVVALTLNIAMNLVLIPVWGITAAAIATCAAFLVQATILMRALTRITGSIASPRAIGAVLVGSVCAGAVAHAVADVVLAVPASAVTFLVVWAVAGRVLDPGAPGLRSLLRGADA</sequence>
<dbReference type="PANTHER" id="PTHR30250">
    <property type="entry name" value="PST FAMILY PREDICTED COLANIC ACID TRANSPORTER"/>
    <property type="match status" value="1"/>
</dbReference>
<organism evidence="7 8">
    <name type="scientific">Nocardioides panacisoli</name>
    <dbReference type="NCBI Taxonomy" id="627624"/>
    <lineage>
        <taxon>Bacteria</taxon>
        <taxon>Bacillati</taxon>
        <taxon>Actinomycetota</taxon>
        <taxon>Actinomycetes</taxon>
        <taxon>Propionibacteriales</taxon>
        <taxon>Nocardioidaceae</taxon>
        <taxon>Nocardioides</taxon>
    </lineage>
</organism>
<reference evidence="8" key="1">
    <citation type="journal article" date="2019" name="Int. J. Syst. Evol. Microbiol.">
        <title>The Global Catalogue of Microorganisms (GCM) 10K type strain sequencing project: providing services to taxonomists for standard genome sequencing and annotation.</title>
        <authorList>
            <consortium name="The Broad Institute Genomics Platform"/>
            <consortium name="The Broad Institute Genome Sequencing Center for Infectious Disease"/>
            <person name="Wu L."/>
            <person name="Ma J."/>
        </authorList>
    </citation>
    <scope>NUCLEOTIDE SEQUENCE [LARGE SCALE GENOMIC DNA]</scope>
    <source>
        <strain evidence="8">JCM 16953</strain>
    </source>
</reference>
<feature type="transmembrane region" description="Helical" evidence="6">
    <location>
        <begin position="292"/>
        <end position="313"/>
    </location>
</feature>
<evidence type="ECO:0000256" key="2">
    <source>
        <dbReference type="ARBA" id="ARBA00022475"/>
    </source>
</evidence>
<gene>
    <name evidence="7" type="ORF">GCM10022242_27050</name>
</gene>
<comment type="caution">
    <text evidence="7">The sequence shown here is derived from an EMBL/GenBank/DDBJ whole genome shotgun (WGS) entry which is preliminary data.</text>
</comment>
<feature type="transmembrane region" description="Helical" evidence="6">
    <location>
        <begin position="45"/>
        <end position="67"/>
    </location>
</feature>
<evidence type="ECO:0000256" key="5">
    <source>
        <dbReference type="ARBA" id="ARBA00023136"/>
    </source>
</evidence>
<dbReference type="EMBL" id="BAABAH010000009">
    <property type="protein sequence ID" value="GAA3824197.1"/>
    <property type="molecule type" value="Genomic_DNA"/>
</dbReference>
<feature type="transmembrane region" description="Helical" evidence="6">
    <location>
        <begin position="333"/>
        <end position="354"/>
    </location>
</feature>
<dbReference type="RefSeq" id="WP_344776268.1">
    <property type="nucleotide sequence ID" value="NZ_BAABAH010000009.1"/>
</dbReference>
<keyword evidence="8" id="KW-1185">Reference proteome</keyword>
<dbReference type="Pfam" id="PF13440">
    <property type="entry name" value="Polysacc_synt_3"/>
    <property type="match status" value="1"/>
</dbReference>
<feature type="transmembrane region" description="Helical" evidence="6">
    <location>
        <begin position="176"/>
        <end position="196"/>
    </location>
</feature>
<evidence type="ECO:0008006" key="9">
    <source>
        <dbReference type="Google" id="ProtNLM"/>
    </source>
</evidence>
<feature type="transmembrane region" description="Helical" evidence="6">
    <location>
        <begin position="445"/>
        <end position="463"/>
    </location>
</feature>
<keyword evidence="4 6" id="KW-1133">Transmembrane helix</keyword>
<feature type="transmembrane region" description="Helical" evidence="6">
    <location>
        <begin position="216"/>
        <end position="235"/>
    </location>
</feature>
<protein>
    <recommendedName>
        <fullName evidence="9">Polysaccharide biosynthesis protein C-terminal domain-containing protein</fullName>
    </recommendedName>
</protein>
<evidence type="ECO:0000256" key="6">
    <source>
        <dbReference type="SAM" id="Phobius"/>
    </source>
</evidence>
<dbReference type="Proteomes" id="UP001501821">
    <property type="component" value="Unassembled WGS sequence"/>
</dbReference>
<comment type="subcellular location">
    <subcellularLocation>
        <location evidence="1">Cell membrane</location>
        <topology evidence="1">Multi-pass membrane protein</topology>
    </subcellularLocation>
</comment>
<evidence type="ECO:0000313" key="7">
    <source>
        <dbReference type="EMBL" id="GAA3824197.1"/>
    </source>
</evidence>
<evidence type="ECO:0000313" key="8">
    <source>
        <dbReference type="Proteomes" id="UP001501821"/>
    </source>
</evidence>
<feature type="transmembrane region" description="Helical" evidence="6">
    <location>
        <begin position="386"/>
        <end position="408"/>
    </location>
</feature>